<name>A0ACA9NGR7_9GLOM</name>
<comment type="caution">
    <text evidence="1">The sequence shown here is derived from an EMBL/GenBank/DDBJ whole genome shotgun (WGS) entry which is preliminary data.</text>
</comment>
<evidence type="ECO:0000313" key="1">
    <source>
        <dbReference type="EMBL" id="CAG8656467.1"/>
    </source>
</evidence>
<gene>
    <name evidence="1" type="ORF">SCALOS_LOCUS8864</name>
</gene>
<reference evidence="1" key="1">
    <citation type="submission" date="2021-06" db="EMBL/GenBank/DDBJ databases">
        <authorList>
            <person name="Kallberg Y."/>
            <person name="Tangrot J."/>
            <person name="Rosling A."/>
        </authorList>
    </citation>
    <scope>NUCLEOTIDE SEQUENCE</scope>
    <source>
        <strain evidence="1">AU212A</strain>
    </source>
</reference>
<organism evidence="1 2">
    <name type="scientific">Scutellospora calospora</name>
    <dbReference type="NCBI Taxonomy" id="85575"/>
    <lineage>
        <taxon>Eukaryota</taxon>
        <taxon>Fungi</taxon>
        <taxon>Fungi incertae sedis</taxon>
        <taxon>Mucoromycota</taxon>
        <taxon>Glomeromycotina</taxon>
        <taxon>Glomeromycetes</taxon>
        <taxon>Diversisporales</taxon>
        <taxon>Gigasporaceae</taxon>
        <taxon>Scutellospora</taxon>
    </lineage>
</organism>
<dbReference type="EMBL" id="CAJVPM010025109">
    <property type="protein sequence ID" value="CAG8656467.1"/>
    <property type="molecule type" value="Genomic_DNA"/>
</dbReference>
<protein>
    <submittedName>
        <fullName evidence="1">11352_t:CDS:1</fullName>
    </submittedName>
</protein>
<proteinExistence type="predicted"/>
<evidence type="ECO:0000313" key="2">
    <source>
        <dbReference type="Proteomes" id="UP000789860"/>
    </source>
</evidence>
<accession>A0ACA9NGR7</accession>
<keyword evidence="2" id="KW-1185">Reference proteome</keyword>
<dbReference type="Proteomes" id="UP000789860">
    <property type="component" value="Unassembled WGS sequence"/>
</dbReference>
<feature type="non-terminal residue" evidence="1">
    <location>
        <position position="312"/>
    </location>
</feature>
<sequence length="312" mass="35650">MATVITKVLEEPKKTVKRDTLRAIEQKVQQLWEIEHVFEVNAPTLEEEPDDSILHVKYPKHMGTFPYPYMNGKLHLGHLFTITKVEFATGYERMKGKRALFPLGFHCTGMPIKACADKLSREIEQFGPDFKIPDQIDLGKGVKDLELSDDTAIKSQDLSDTTKVVSKKGKIAAKSTDLKYQFQIMREMGIANNEIAKFADSTVGTKIDWRRSFITTDANPYYDSFVQWQMRKLKELNKVKFGERYTIYSPFDGQPCMDHDRQSGEGVGPQEYTGIKLQVIEWSNEAQNILGSVKELENKNIYLVAATLRPET</sequence>